<evidence type="ECO:0000256" key="6">
    <source>
        <dbReference type="ARBA" id="ARBA00023136"/>
    </source>
</evidence>
<keyword evidence="4" id="KW-0677">Repeat</keyword>
<evidence type="ECO:0000259" key="18">
    <source>
        <dbReference type="PROSITE" id="PS50050"/>
    </source>
</evidence>
<keyword evidence="5 16" id="KW-1133">Transmembrane helix</keyword>
<proteinExistence type="predicted"/>
<dbReference type="AlphaFoldDB" id="A0A1U7SRT8"/>
<dbReference type="SUPFAM" id="SSF57586">
    <property type="entry name" value="TNF receptor-like"/>
    <property type="match status" value="3"/>
</dbReference>
<keyword evidence="19" id="KW-1185">Reference proteome</keyword>
<dbReference type="FunFam" id="2.10.50.10:FF:000038">
    <property type="entry name" value="Tumor necrosis factor receptor superfamily member 4"/>
    <property type="match status" value="1"/>
</dbReference>
<evidence type="ECO:0000313" key="19">
    <source>
        <dbReference type="Proteomes" id="UP000189704"/>
    </source>
</evidence>
<sequence>MCVGARRPVRQVPCSGLLLLLGLALGAAARLNCVGDTYPKGSRCCRECPPGQGMVSRCDDSRDTVCQPCERGFYNEAVNYETCKPCTQCNRGSGSELRWTCTSTKDAVCRCRPGTQPLDSGYKRGVDCAPCPPGHFSPGENQVCRPWTNCTSAGKRTLRPAGNSSDAICEDRSTQATPPQETQGPPARPSTTQPTAAGPVTSQGPRTTPSETPRGPAITAVLGLGLGLGLLIPLGSLLALHLHWRARRPLPNAREPPGGKSFRTPIQEEQADANSALAKM</sequence>
<dbReference type="GO" id="GO:0005031">
    <property type="term" value="F:tumor necrosis factor receptor activity"/>
    <property type="evidence" value="ECO:0007669"/>
    <property type="project" value="InterPro"/>
</dbReference>
<accession>A0A1U7SRT8</accession>
<evidence type="ECO:0000313" key="20">
    <source>
        <dbReference type="RefSeq" id="XP_008048250.1"/>
    </source>
</evidence>
<feature type="region of interest" description="Disordered" evidence="15">
    <location>
        <begin position="156"/>
        <end position="215"/>
    </location>
</feature>
<feature type="compositionally biased region" description="Polar residues" evidence="15">
    <location>
        <begin position="174"/>
        <end position="211"/>
    </location>
</feature>
<dbReference type="PANTHER" id="PTHR47881:SF1">
    <property type="entry name" value="TUMOR NECROSIS FACTOR RECEPTOR SUPERFAMILY MEMBER 4"/>
    <property type="match status" value="1"/>
</dbReference>
<dbReference type="PROSITE" id="PS50050">
    <property type="entry name" value="TNFR_NGFR_2"/>
    <property type="match status" value="2"/>
</dbReference>
<keyword evidence="8 20" id="KW-0675">Receptor</keyword>
<feature type="chain" id="PRO_5010565478" description="Tumor necrosis factor receptor superfamily member 4" evidence="17">
    <location>
        <begin position="30"/>
        <end position="280"/>
    </location>
</feature>
<comment type="subunit">
    <text evidence="11">Interacts with TRAF2, TRAF3 and TRAF5.</text>
</comment>
<evidence type="ECO:0000256" key="15">
    <source>
        <dbReference type="SAM" id="MobiDB-lite"/>
    </source>
</evidence>
<feature type="domain" description="TNFR-Cys" evidence="18">
    <location>
        <begin position="32"/>
        <end position="66"/>
    </location>
</feature>
<feature type="region of interest" description="Disordered" evidence="15">
    <location>
        <begin position="249"/>
        <end position="280"/>
    </location>
</feature>
<gene>
    <name evidence="20" type="primary">TNFRSF4</name>
</gene>
<dbReference type="GO" id="GO:0009897">
    <property type="term" value="C:external side of plasma membrane"/>
    <property type="evidence" value="ECO:0007669"/>
    <property type="project" value="TreeGrafter"/>
</dbReference>
<dbReference type="InterPro" id="IPR001368">
    <property type="entry name" value="TNFR/NGFR_Cys_rich_reg"/>
</dbReference>
<evidence type="ECO:0000256" key="11">
    <source>
        <dbReference type="ARBA" id="ARBA00063202"/>
    </source>
</evidence>
<dbReference type="PANTHER" id="PTHR47881">
    <property type="entry name" value="TUMOR NECROSIS FACTOR RECEPTOR SUBFAMILY MEMBER 4"/>
    <property type="match status" value="1"/>
</dbReference>
<evidence type="ECO:0000256" key="14">
    <source>
        <dbReference type="PROSITE-ProRule" id="PRU00206"/>
    </source>
</evidence>
<dbReference type="FunFam" id="2.10.50.10:FF:000026">
    <property type="entry name" value="Tumor necrosis factor receptor superfamily member 4"/>
    <property type="match status" value="1"/>
</dbReference>
<feature type="disulfide bond" evidence="14">
    <location>
        <begin position="48"/>
        <end position="66"/>
    </location>
</feature>
<feature type="disulfide bond" evidence="14">
    <location>
        <begin position="45"/>
        <end position="58"/>
    </location>
</feature>
<evidence type="ECO:0000256" key="12">
    <source>
        <dbReference type="ARBA" id="ARBA00072143"/>
    </source>
</evidence>
<dbReference type="OMA" id="MVSRCSR"/>
<dbReference type="KEGG" id="csyr:103251481"/>
<evidence type="ECO:0000256" key="5">
    <source>
        <dbReference type="ARBA" id="ARBA00022989"/>
    </source>
</evidence>
<evidence type="ECO:0000256" key="3">
    <source>
        <dbReference type="ARBA" id="ARBA00022729"/>
    </source>
</evidence>
<keyword evidence="2 16" id="KW-0812">Transmembrane</keyword>
<dbReference type="STRING" id="1868482.ENSTSYP00000019409"/>
<evidence type="ECO:0000256" key="7">
    <source>
        <dbReference type="ARBA" id="ARBA00023157"/>
    </source>
</evidence>
<dbReference type="Gene3D" id="2.10.50.10">
    <property type="entry name" value="Tumor Necrosis Factor Receptor, subunit A, domain 2"/>
    <property type="match status" value="2"/>
</dbReference>
<dbReference type="SMART" id="SM01411">
    <property type="entry name" value="Ephrin_rec_like"/>
    <property type="match status" value="2"/>
</dbReference>
<comment type="caution">
    <text evidence="14">Lacks conserved residue(s) required for the propagation of feature annotation.</text>
</comment>
<evidence type="ECO:0000256" key="13">
    <source>
        <dbReference type="ARBA" id="ARBA00082647"/>
    </source>
</evidence>
<feature type="domain" description="TNFR-Cys" evidence="18">
    <location>
        <begin position="68"/>
        <end position="109"/>
    </location>
</feature>
<evidence type="ECO:0000256" key="9">
    <source>
        <dbReference type="ARBA" id="ARBA00023180"/>
    </source>
</evidence>
<comment type="subcellular location">
    <subcellularLocation>
        <location evidence="1">Membrane</location>
        <topology evidence="1">Single-pass type I membrane protein</topology>
    </subcellularLocation>
</comment>
<evidence type="ECO:0000256" key="4">
    <source>
        <dbReference type="ARBA" id="ARBA00022737"/>
    </source>
</evidence>
<dbReference type="RefSeq" id="XP_008048250.1">
    <property type="nucleotide sequence ID" value="XM_008050059.1"/>
</dbReference>
<feature type="transmembrane region" description="Helical" evidence="16">
    <location>
        <begin position="217"/>
        <end position="240"/>
    </location>
</feature>
<keyword evidence="3 17" id="KW-0732">Signal</keyword>
<name>A0A1U7SRT8_CARSF</name>
<dbReference type="CTD" id="7293"/>
<dbReference type="InterPro" id="IPR034022">
    <property type="entry name" value="TNFRSF4_N"/>
</dbReference>
<reference evidence="20" key="1">
    <citation type="submission" date="2025-08" db="UniProtKB">
        <authorList>
            <consortium name="RefSeq"/>
        </authorList>
    </citation>
    <scope>IDENTIFICATION</scope>
</reference>
<dbReference type="Proteomes" id="UP000189704">
    <property type="component" value="Unplaced"/>
</dbReference>
<keyword evidence="9" id="KW-0325">Glycoprotein</keyword>
<organism evidence="19 20">
    <name type="scientific">Carlito syrichta</name>
    <name type="common">Philippine tarsier</name>
    <name type="synonym">Tarsius syrichta</name>
    <dbReference type="NCBI Taxonomy" id="1868482"/>
    <lineage>
        <taxon>Eukaryota</taxon>
        <taxon>Metazoa</taxon>
        <taxon>Chordata</taxon>
        <taxon>Craniata</taxon>
        <taxon>Vertebrata</taxon>
        <taxon>Euteleostomi</taxon>
        <taxon>Mammalia</taxon>
        <taxon>Eutheria</taxon>
        <taxon>Euarchontoglires</taxon>
        <taxon>Primates</taxon>
        <taxon>Haplorrhini</taxon>
        <taxon>Tarsiiformes</taxon>
        <taxon>Tarsiidae</taxon>
        <taxon>Carlito</taxon>
    </lineage>
</organism>
<keyword evidence="7 14" id="KW-1015">Disulfide bond</keyword>
<feature type="repeat" description="TNFR-Cys" evidence="14">
    <location>
        <begin position="32"/>
        <end position="66"/>
    </location>
</feature>
<dbReference type="InterPro" id="IPR020445">
    <property type="entry name" value="TNFR_4"/>
</dbReference>
<evidence type="ECO:0000256" key="10">
    <source>
        <dbReference type="ARBA" id="ARBA00054481"/>
    </source>
</evidence>
<evidence type="ECO:0000256" key="16">
    <source>
        <dbReference type="SAM" id="Phobius"/>
    </source>
</evidence>
<keyword evidence="6 16" id="KW-0472">Membrane</keyword>
<comment type="function">
    <text evidence="10">Receptor for TNFSF4/OX40L/GP34. Is a costimulatory molecule implicated in long-term T-cell immunity.</text>
</comment>
<dbReference type="Pfam" id="PF00020">
    <property type="entry name" value="TNFR_c6"/>
    <property type="match status" value="3"/>
</dbReference>
<dbReference type="GeneID" id="103251481"/>
<dbReference type="PROSITE" id="PS00652">
    <property type="entry name" value="TNFR_NGFR_1"/>
    <property type="match status" value="1"/>
</dbReference>
<evidence type="ECO:0000256" key="8">
    <source>
        <dbReference type="ARBA" id="ARBA00023170"/>
    </source>
</evidence>
<dbReference type="SMART" id="SM00208">
    <property type="entry name" value="TNFR"/>
    <property type="match status" value="3"/>
</dbReference>
<feature type="signal peptide" evidence="17">
    <location>
        <begin position="1"/>
        <end position="29"/>
    </location>
</feature>
<dbReference type="CDD" id="cd13406">
    <property type="entry name" value="TNFRSF4"/>
    <property type="match status" value="1"/>
</dbReference>
<dbReference type="GO" id="GO:0006954">
    <property type="term" value="P:inflammatory response"/>
    <property type="evidence" value="ECO:0007669"/>
    <property type="project" value="InterPro"/>
</dbReference>
<feature type="repeat" description="TNFR-Cys" evidence="14">
    <location>
        <begin position="68"/>
        <end position="109"/>
    </location>
</feature>
<evidence type="ECO:0000256" key="2">
    <source>
        <dbReference type="ARBA" id="ARBA00022692"/>
    </source>
</evidence>
<dbReference type="PRINTS" id="PR01921">
    <property type="entry name" value="TNFACTORR4"/>
</dbReference>
<evidence type="ECO:0000256" key="1">
    <source>
        <dbReference type="ARBA" id="ARBA00004479"/>
    </source>
</evidence>
<protein>
    <recommendedName>
        <fullName evidence="12">Tumor necrosis factor receptor superfamily member 4</fullName>
    </recommendedName>
    <alternativeName>
        <fullName evidence="13">OX40L receptor</fullName>
    </alternativeName>
</protein>
<evidence type="ECO:0000256" key="17">
    <source>
        <dbReference type="SAM" id="SignalP"/>
    </source>
</evidence>
<dbReference type="OrthoDB" id="9950067at2759"/>